<sequence>MEAEYEDILSSQELFIIASPSDRTEGEKLFKFKKAVSSFTTVSSVNMPSLEAVSRCELHELSRDMQQLDYSVENLLQSLVCSFAGLLERQNVYLFEHIKEQKESDGSDITEFIWDEYSYPPEKELSVLSMKLYRRFHDIDRRLRRNADTFENNIKIAAGYQLPYSTLASRNLIDLIPRTCVIDTDYIQSVFVAVPKLSNVNWLSVYQSLHESVVAGSSCFIAEDEDYKLYSAVIVRHDFEEFRRNCAKYQFIVRRYPTDDDQYGATCHREFKFYEVTHYQNKVFVDYLKAVVLEIFDLILHIKVLRAHLGNLAMFGGRVCHLLILYPEKDMESQLQQKLREAFDVKKGETNEINDTFTSGTCPRTCYLIYKMNLKYL</sequence>
<dbReference type="EMBL" id="UYYF01004274">
    <property type="protein sequence ID" value="VDN01117.1"/>
    <property type="molecule type" value="Genomic_DNA"/>
</dbReference>
<protein>
    <recommendedName>
        <fullName evidence="5">V-type proton ATPase subunit C</fullName>
    </recommendedName>
</protein>
<dbReference type="AlphaFoldDB" id="A0A0N5CUW5"/>
<reference evidence="8" key="1">
    <citation type="submission" date="2017-02" db="UniProtKB">
        <authorList>
            <consortium name="WormBaseParasite"/>
        </authorList>
    </citation>
    <scope>IDENTIFICATION</scope>
</reference>
<evidence type="ECO:0000256" key="4">
    <source>
        <dbReference type="ARBA" id="ARBA00023065"/>
    </source>
</evidence>
<dbReference type="GO" id="GO:0046961">
    <property type="term" value="F:proton-transporting ATPase activity, rotational mechanism"/>
    <property type="evidence" value="ECO:0007669"/>
    <property type="project" value="InterPro"/>
</dbReference>
<evidence type="ECO:0000313" key="8">
    <source>
        <dbReference type="WBParaSite" id="TCLT_0000407401-mRNA-1"/>
    </source>
</evidence>
<dbReference type="PANTHER" id="PTHR10137:SF0">
    <property type="entry name" value="V-TYPE PROTON ATPASE SUBUNIT C"/>
    <property type="match status" value="1"/>
</dbReference>
<reference evidence="6 7" key="2">
    <citation type="submission" date="2018-11" db="EMBL/GenBank/DDBJ databases">
        <authorList>
            <consortium name="Pathogen Informatics"/>
        </authorList>
    </citation>
    <scope>NUCLEOTIDE SEQUENCE [LARGE SCALE GENOMIC DNA]</scope>
</reference>
<dbReference type="GO" id="GO:0000221">
    <property type="term" value="C:vacuolar proton-transporting V-type ATPase, V1 domain"/>
    <property type="evidence" value="ECO:0007669"/>
    <property type="project" value="TreeGrafter"/>
</dbReference>
<comment type="similarity">
    <text evidence="1 5">Belongs to the V-ATPase C subunit family.</text>
</comment>
<organism evidence="8">
    <name type="scientific">Thelazia callipaeda</name>
    <name type="common">Oriental eyeworm</name>
    <name type="synonym">Parasitic nematode</name>
    <dbReference type="NCBI Taxonomy" id="103827"/>
    <lineage>
        <taxon>Eukaryota</taxon>
        <taxon>Metazoa</taxon>
        <taxon>Ecdysozoa</taxon>
        <taxon>Nematoda</taxon>
        <taxon>Chromadorea</taxon>
        <taxon>Rhabditida</taxon>
        <taxon>Spirurina</taxon>
        <taxon>Spiruromorpha</taxon>
        <taxon>Thelazioidea</taxon>
        <taxon>Thelaziidae</taxon>
        <taxon>Thelazia</taxon>
    </lineage>
</organism>
<name>A0A0N5CUW5_THECL</name>
<evidence type="ECO:0000256" key="2">
    <source>
        <dbReference type="ARBA" id="ARBA00022448"/>
    </source>
</evidence>
<dbReference type="InterPro" id="IPR036132">
    <property type="entry name" value="Vac_ATP_synth_c_sf"/>
</dbReference>
<accession>A0A0N5CUW5</accession>
<dbReference type="SUPFAM" id="SSF118203">
    <property type="entry name" value="Vacuolar ATP synthase subunit C"/>
    <property type="match status" value="1"/>
</dbReference>
<keyword evidence="2 5" id="KW-0813">Transport</keyword>
<keyword evidence="4 5" id="KW-0406">Ion transport</keyword>
<gene>
    <name evidence="6" type="ORF">TCLT_LOCUS4063</name>
</gene>
<comment type="function">
    <text evidence="5">Subunit of the V1 complex of vacuolar(H+)-ATPase (V-ATPase), a multisubunit enzyme composed of a peripheral complex (V1) that hydrolyzes ATP and a membrane integral complex (V0) that translocates protons. V-ATPase is responsible for acidifying and maintaining the pH of intracellular compartments and in some cell types, is targeted to the plasma membrane, where it is responsible for acidifying the extracellular environment. Subunit C is necessary for the assembly of the catalytic sector of the enzyme and is likely to have a specific function in its catalytic activity.</text>
</comment>
<evidence type="ECO:0000256" key="5">
    <source>
        <dbReference type="RuleBase" id="RU364010"/>
    </source>
</evidence>
<evidence type="ECO:0000256" key="1">
    <source>
        <dbReference type="ARBA" id="ARBA00006138"/>
    </source>
</evidence>
<dbReference type="OrthoDB" id="6605928at2759"/>
<dbReference type="Gene3D" id="3.30.70.100">
    <property type="match status" value="1"/>
</dbReference>
<evidence type="ECO:0000313" key="7">
    <source>
        <dbReference type="Proteomes" id="UP000276776"/>
    </source>
</evidence>
<dbReference type="InterPro" id="IPR004907">
    <property type="entry name" value="ATPase_V1-cplx_csu"/>
</dbReference>
<evidence type="ECO:0000313" key="6">
    <source>
        <dbReference type="EMBL" id="VDN01117.1"/>
    </source>
</evidence>
<evidence type="ECO:0000256" key="3">
    <source>
        <dbReference type="ARBA" id="ARBA00022781"/>
    </source>
</evidence>
<proteinExistence type="inferred from homology"/>
<dbReference type="Gene3D" id="1.20.1460.10">
    <property type="entry name" value="subunit c (vma5p) of the yeast v-atpase, domain 2"/>
    <property type="match status" value="1"/>
</dbReference>
<comment type="subunit">
    <text evidence="5">V-ATPase is a heteromultimeric enzyme made up of two complexes: the ATP-hydrolytic V1 complex and the proton translocation V0 complex. The V1 complex consists of three catalytic AB heterodimers that form a heterohexamer, three peripheral stalks each consisting of EG heterodimers, one central rotor including subunits D and F, and the regulatory subunits C and H. The proton translocation complex V0 consists of the proton transport subunit a, a ring of proteolipid subunits c9c'', rotary subunit d, subunits e and f, and two accessory subunits.</text>
</comment>
<dbReference type="Proteomes" id="UP000276776">
    <property type="component" value="Unassembled WGS sequence"/>
</dbReference>
<dbReference type="Pfam" id="PF03223">
    <property type="entry name" value="V-ATPase_C"/>
    <property type="match status" value="1"/>
</dbReference>
<dbReference type="OMA" id="VFRAYIG"/>
<dbReference type="WBParaSite" id="TCLT_0000407401-mRNA-1">
    <property type="protein sequence ID" value="TCLT_0000407401-mRNA-1"/>
    <property type="gene ID" value="TCLT_0000407401"/>
</dbReference>
<dbReference type="PANTHER" id="PTHR10137">
    <property type="entry name" value="V-TYPE PROTON ATPASE SUBUNIT C"/>
    <property type="match status" value="1"/>
</dbReference>
<dbReference type="CDD" id="cd14785">
    <property type="entry name" value="V-ATPase_C"/>
    <property type="match status" value="1"/>
</dbReference>
<keyword evidence="7" id="KW-1185">Reference proteome</keyword>
<dbReference type="STRING" id="103827.A0A0N5CUW5"/>
<keyword evidence="3 5" id="KW-0375">Hydrogen ion transport</keyword>